<keyword evidence="2" id="KW-1185">Reference proteome</keyword>
<proteinExistence type="predicted"/>
<comment type="caution">
    <text evidence="1">The sequence shown here is derived from an EMBL/GenBank/DDBJ whole genome shotgun (WGS) entry which is preliminary data.</text>
</comment>
<dbReference type="EMBL" id="CM042009">
    <property type="protein sequence ID" value="KAI3788266.1"/>
    <property type="molecule type" value="Genomic_DNA"/>
</dbReference>
<sequence length="89" mass="9936">MKHFIMICCSSIPIPLSHSSSPPPISSNETSDSCDGFFKTAKVEDAYTNFLPQNTTLDLLEDSNQLVIRVYKGIESLFPAFFINHHSDV</sequence>
<gene>
    <name evidence="1" type="ORF">L2E82_01026</name>
</gene>
<name>A0ACB9GYX0_CICIN</name>
<reference evidence="2" key="1">
    <citation type="journal article" date="2022" name="Mol. Ecol. Resour.">
        <title>The genomes of chicory, endive, great burdock and yacon provide insights into Asteraceae palaeo-polyploidization history and plant inulin production.</title>
        <authorList>
            <person name="Fan W."/>
            <person name="Wang S."/>
            <person name="Wang H."/>
            <person name="Wang A."/>
            <person name="Jiang F."/>
            <person name="Liu H."/>
            <person name="Zhao H."/>
            <person name="Xu D."/>
            <person name="Zhang Y."/>
        </authorList>
    </citation>
    <scope>NUCLEOTIDE SEQUENCE [LARGE SCALE GENOMIC DNA]</scope>
    <source>
        <strain evidence="2">cv. Punajuju</strain>
    </source>
</reference>
<organism evidence="1 2">
    <name type="scientific">Cichorium intybus</name>
    <name type="common">Chicory</name>
    <dbReference type="NCBI Taxonomy" id="13427"/>
    <lineage>
        <taxon>Eukaryota</taxon>
        <taxon>Viridiplantae</taxon>
        <taxon>Streptophyta</taxon>
        <taxon>Embryophyta</taxon>
        <taxon>Tracheophyta</taxon>
        <taxon>Spermatophyta</taxon>
        <taxon>Magnoliopsida</taxon>
        <taxon>eudicotyledons</taxon>
        <taxon>Gunneridae</taxon>
        <taxon>Pentapetalae</taxon>
        <taxon>asterids</taxon>
        <taxon>campanulids</taxon>
        <taxon>Asterales</taxon>
        <taxon>Asteraceae</taxon>
        <taxon>Cichorioideae</taxon>
        <taxon>Cichorieae</taxon>
        <taxon>Cichoriinae</taxon>
        <taxon>Cichorium</taxon>
    </lineage>
</organism>
<protein>
    <submittedName>
        <fullName evidence="1">Uncharacterized protein</fullName>
    </submittedName>
</protein>
<evidence type="ECO:0000313" key="1">
    <source>
        <dbReference type="EMBL" id="KAI3788266.1"/>
    </source>
</evidence>
<evidence type="ECO:0000313" key="2">
    <source>
        <dbReference type="Proteomes" id="UP001055811"/>
    </source>
</evidence>
<reference evidence="1 2" key="2">
    <citation type="journal article" date="2022" name="Mol. Ecol. Resour.">
        <title>The genomes of chicory, endive, great burdock and yacon provide insights into Asteraceae paleo-polyploidization history and plant inulin production.</title>
        <authorList>
            <person name="Fan W."/>
            <person name="Wang S."/>
            <person name="Wang H."/>
            <person name="Wang A."/>
            <person name="Jiang F."/>
            <person name="Liu H."/>
            <person name="Zhao H."/>
            <person name="Xu D."/>
            <person name="Zhang Y."/>
        </authorList>
    </citation>
    <scope>NUCLEOTIDE SEQUENCE [LARGE SCALE GENOMIC DNA]</scope>
    <source>
        <strain evidence="2">cv. Punajuju</strain>
        <tissue evidence="1">Leaves</tissue>
    </source>
</reference>
<dbReference type="Proteomes" id="UP001055811">
    <property type="component" value="Linkage Group LG01"/>
</dbReference>
<accession>A0ACB9GYX0</accession>